<organism evidence="1 2">
    <name type="scientific">Actinomadura coerulea</name>
    <dbReference type="NCBI Taxonomy" id="46159"/>
    <lineage>
        <taxon>Bacteria</taxon>
        <taxon>Bacillati</taxon>
        <taxon>Actinomycetota</taxon>
        <taxon>Actinomycetes</taxon>
        <taxon>Streptosporangiales</taxon>
        <taxon>Thermomonosporaceae</taxon>
        <taxon>Actinomadura</taxon>
    </lineage>
</organism>
<dbReference type="AlphaFoldDB" id="A0A7X0L291"/>
<dbReference type="EMBL" id="JACHMQ010000001">
    <property type="protein sequence ID" value="MBB6399481.1"/>
    <property type="molecule type" value="Genomic_DNA"/>
</dbReference>
<gene>
    <name evidence="1" type="ORF">BKA00_006395</name>
</gene>
<accession>A0A7X0L291</accession>
<evidence type="ECO:0000313" key="1">
    <source>
        <dbReference type="EMBL" id="MBB6399481.1"/>
    </source>
</evidence>
<evidence type="ECO:0000313" key="2">
    <source>
        <dbReference type="Proteomes" id="UP000546324"/>
    </source>
</evidence>
<proteinExistence type="predicted"/>
<dbReference type="Proteomes" id="UP000546324">
    <property type="component" value="Unassembled WGS sequence"/>
</dbReference>
<name>A0A7X0L291_9ACTN</name>
<reference evidence="1 2" key="1">
    <citation type="submission" date="2020-08" db="EMBL/GenBank/DDBJ databases">
        <title>Sequencing the genomes of 1000 actinobacteria strains.</title>
        <authorList>
            <person name="Klenk H.-P."/>
        </authorList>
    </citation>
    <scope>NUCLEOTIDE SEQUENCE [LARGE SCALE GENOMIC DNA]</scope>
    <source>
        <strain evidence="1 2">DSM 43675</strain>
    </source>
</reference>
<comment type="caution">
    <text evidence="1">The sequence shown here is derived from an EMBL/GenBank/DDBJ whole genome shotgun (WGS) entry which is preliminary data.</text>
</comment>
<keyword evidence="2" id="KW-1185">Reference proteome</keyword>
<sequence length="54" mass="6046">MNDTMNDTESWGTGGEDLLRSTWPIGTAVWKRVRIEHCAGHFEGLVLGLWRTGS</sequence>
<protein>
    <submittedName>
        <fullName evidence="1">Uncharacterized protein</fullName>
    </submittedName>
</protein>